<comment type="caution">
    <text evidence="6">The sequence shown here is derived from an EMBL/GenBank/DDBJ whole genome shotgun (WGS) entry which is preliminary data.</text>
</comment>
<evidence type="ECO:0000313" key="7">
    <source>
        <dbReference type="Proteomes" id="UP000267223"/>
    </source>
</evidence>
<dbReference type="OrthoDB" id="9808161at2"/>
<evidence type="ECO:0000256" key="4">
    <source>
        <dbReference type="PROSITE-ProRule" id="PRU00433"/>
    </source>
</evidence>
<dbReference type="PROSITE" id="PS51007">
    <property type="entry name" value="CYTC"/>
    <property type="match status" value="1"/>
</dbReference>
<dbReference type="InterPro" id="IPR016024">
    <property type="entry name" value="ARM-type_fold"/>
</dbReference>
<gene>
    <name evidence="6" type="ORF">EFY79_06510</name>
</gene>
<dbReference type="SUPFAM" id="SSF63829">
    <property type="entry name" value="Calcium-dependent phosphotriesterase"/>
    <property type="match status" value="1"/>
</dbReference>
<evidence type="ECO:0000256" key="2">
    <source>
        <dbReference type="ARBA" id="ARBA00022723"/>
    </source>
</evidence>
<dbReference type="InterPro" id="IPR011042">
    <property type="entry name" value="6-blade_b-propeller_TolB-like"/>
</dbReference>
<dbReference type="InterPro" id="IPR013428">
    <property type="entry name" value="Membrane-bound_put_N"/>
</dbReference>
<dbReference type="NCBIfam" id="TIGR02604">
    <property type="entry name" value="Piru_Ver_Nterm"/>
    <property type="match status" value="1"/>
</dbReference>
<dbReference type="Gene3D" id="1.25.10.10">
    <property type="entry name" value="Leucine-rich Repeat Variant"/>
    <property type="match status" value="1"/>
</dbReference>
<dbReference type="InterPro" id="IPR036909">
    <property type="entry name" value="Cyt_c-like_dom_sf"/>
</dbReference>
<dbReference type="InterPro" id="IPR055557">
    <property type="entry name" value="DUF7133"/>
</dbReference>
<sequence length="1010" mass="111701">MKNLSGFFYLLICAFTVYVVGCNSRSSSGSVVAEKALSSFQLPPGFKIELIASEPLISDPVDMTIDEKGQIYVVEMHGYPLDLSNSGKVILLKDTDGDGKMDSRTVFADSLVLPTGVMRWEKGILVTDPPNVYYFEDSNGDGKADIKKVMLTGFALTNPQYLVNRPVFGLDNWIYLAHEGVEESETYQNVFGDPGRDIYYPDNPDGARLPVNAQGHIVRFRPGSYALEETSGSTQFGQTFDEWGHHFLVNNSNHIYQEVIANQYLKRNPDQVVGDAMQSVSDHGDACDVYPITKNPEHQLLTDVGVITSACGITYYQGGAFPAKFNNNISFVCEPVSNIIHADRLSDQGATFTASRVLEHQEFLASTDGWFRPVNMYIGPDGALYVVDYYREIIEHPEWMSKEAIESGKLYNGRDKGRIYRISATNVSAANHPFKINLEDSGSLQLVQMLSNPNIWWRSNAQRLLLDRNDSQTIPALVQMAQNKFSALGRLHALWTLQGMNQLSEELVSQALSDAQPGIRENAIKLAELHLEEWPSLIPKLIALKNDENAKVRYQLICTLGSLNTPEAGRASREILFKDMNDKWVQIAALSASSQSATLLETLLKKYEPANPAYASLVTRLGTIIGAGKDEKAIHSFLVRAIEPSPGIAKSWKAPLLEGLADGVKSRKTLPEGFTNEKKLLINVCLTHPDVSIRKSARQLLEQIVNAGNPIQATVINEAQKIAGNHNNSVEKRTEAINLMAIQNPEAHADFLKSLIVPDIPIDIQLAAVRALNKIPGTMVSEFLLQKWPGLSPRTREAALNTFIAEPFSVARLSLLLENISKGNITKSELGWPVTVILMRDIPDSLKEIARSLLTQKKEDRSPVIKKYEAALKLKGDAAKGRTVYVANCLVCHKVRGKTGVEFGPDLGTVQGWLPESIMINILDPNQSISHGYDLWNVVLNDGSMFQGIIVSETSNAIVLNRQGGVKSTIARKDIRSLKTLDISPMPGDFEKRINKQQMADLIAFIKQGN</sequence>
<dbReference type="NCBIfam" id="TIGR02603">
    <property type="entry name" value="CxxCH_TIGR02603"/>
    <property type="match status" value="1"/>
</dbReference>
<dbReference type="AlphaFoldDB" id="A0A3M9NJY1"/>
<keyword evidence="3 4" id="KW-0408">Iron</keyword>
<dbReference type="EMBL" id="RJJR01000004">
    <property type="protein sequence ID" value="RNI38064.1"/>
    <property type="molecule type" value="Genomic_DNA"/>
</dbReference>
<dbReference type="Gene3D" id="2.120.10.30">
    <property type="entry name" value="TolB, C-terminal domain"/>
    <property type="match status" value="1"/>
</dbReference>
<dbReference type="GO" id="GO:0046872">
    <property type="term" value="F:metal ion binding"/>
    <property type="evidence" value="ECO:0007669"/>
    <property type="project" value="UniProtKB-KW"/>
</dbReference>
<dbReference type="Pfam" id="PF23500">
    <property type="entry name" value="DUF7133"/>
    <property type="match status" value="1"/>
</dbReference>
<dbReference type="InterPro" id="IPR013427">
    <property type="entry name" value="Haem-bd_dom_put"/>
</dbReference>
<dbReference type="GO" id="GO:0020037">
    <property type="term" value="F:heme binding"/>
    <property type="evidence" value="ECO:0007669"/>
    <property type="project" value="InterPro"/>
</dbReference>
<dbReference type="RefSeq" id="WP_123120052.1">
    <property type="nucleotide sequence ID" value="NZ_RJJR01000004.1"/>
</dbReference>
<proteinExistence type="predicted"/>
<keyword evidence="7" id="KW-1185">Reference proteome</keyword>
<dbReference type="Gene3D" id="1.10.760.10">
    <property type="entry name" value="Cytochrome c-like domain"/>
    <property type="match status" value="1"/>
</dbReference>
<evidence type="ECO:0000256" key="3">
    <source>
        <dbReference type="ARBA" id="ARBA00023004"/>
    </source>
</evidence>
<evidence type="ECO:0000256" key="1">
    <source>
        <dbReference type="ARBA" id="ARBA00022617"/>
    </source>
</evidence>
<dbReference type="Pfam" id="PF00034">
    <property type="entry name" value="Cytochrom_C"/>
    <property type="match status" value="1"/>
</dbReference>
<evidence type="ECO:0000259" key="5">
    <source>
        <dbReference type="PROSITE" id="PS51007"/>
    </source>
</evidence>
<dbReference type="Proteomes" id="UP000267223">
    <property type="component" value="Unassembled WGS sequence"/>
</dbReference>
<keyword evidence="2 4" id="KW-0479">Metal-binding</keyword>
<dbReference type="InterPro" id="IPR011989">
    <property type="entry name" value="ARM-like"/>
</dbReference>
<evidence type="ECO:0000313" key="6">
    <source>
        <dbReference type="EMBL" id="RNI38064.1"/>
    </source>
</evidence>
<dbReference type="PANTHER" id="PTHR33546">
    <property type="entry name" value="LARGE, MULTIFUNCTIONAL SECRETED PROTEIN-RELATED"/>
    <property type="match status" value="1"/>
</dbReference>
<dbReference type="InterPro" id="IPR009056">
    <property type="entry name" value="Cyt_c-like_dom"/>
</dbReference>
<accession>A0A3M9NJY1</accession>
<feature type="domain" description="Cytochrome c" evidence="5">
    <location>
        <begin position="876"/>
        <end position="1010"/>
    </location>
</feature>
<name>A0A3M9NJY1_9BACT</name>
<reference evidence="6 7" key="1">
    <citation type="submission" date="2018-11" db="EMBL/GenBank/DDBJ databases">
        <title>Draft genome sequence of Ferruginibacter sp. BO-59.</title>
        <authorList>
            <person name="Im W.T."/>
        </authorList>
    </citation>
    <scope>NUCLEOTIDE SEQUENCE [LARGE SCALE GENOMIC DNA]</scope>
    <source>
        <strain evidence="6 7">BO-59</strain>
    </source>
</reference>
<organism evidence="6 7">
    <name type="scientific">Hanamia caeni</name>
    <dbReference type="NCBI Taxonomy" id="2294116"/>
    <lineage>
        <taxon>Bacteria</taxon>
        <taxon>Pseudomonadati</taxon>
        <taxon>Bacteroidota</taxon>
        <taxon>Chitinophagia</taxon>
        <taxon>Chitinophagales</taxon>
        <taxon>Chitinophagaceae</taxon>
        <taxon>Hanamia</taxon>
    </lineage>
</organism>
<dbReference type="SUPFAM" id="SSF48371">
    <property type="entry name" value="ARM repeat"/>
    <property type="match status" value="1"/>
</dbReference>
<keyword evidence="1 4" id="KW-0349">Heme</keyword>
<dbReference type="GO" id="GO:0009055">
    <property type="term" value="F:electron transfer activity"/>
    <property type="evidence" value="ECO:0007669"/>
    <property type="project" value="InterPro"/>
</dbReference>
<dbReference type="PANTHER" id="PTHR33546:SF1">
    <property type="entry name" value="LARGE, MULTIFUNCTIONAL SECRETED PROTEIN"/>
    <property type="match status" value="1"/>
</dbReference>
<protein>
    <submittedName>
        <fullName evidence="6">Dehydrogenase</fullName>
    </submittedName>
</protein>
<dbReference type="SUPFAM" id="SSF46626">
    <property type="entry name" value="Cytochrome c"/>
    <property type="match status" value="1"/>
</dbReference>